<evidence type="ECO:0000259" key="6">
    <source>
        <dbReference type="Pfam" id="PF02016"/>
    </source>
</evidence>
<dbReference type="EMBL" id="JACJQY010000032">
    <property type="protein sequence ID" value="MBD2318646.1"/>
    <property type="molecule type" value="Genomic_DNA"/>
</dbReference>
<dbReference type="InterPro" id="IPR027461">
    <property type="entry name" value="Carboxypeptidase_A_C_sf"/>
</dbReference>
<gene>
    <name evidence="8" type="ORF">H6G05_17555</name>
</gene>
<keyword evidence="2" id="KW-0121">Carboxypeptidase</keyword>
<evidence type="ECO:0000259" key="7">
    <source>
        <dbReference type="Pfam" id="PF17676"/>
    </source>
</evidence>
<dbReference type="Gene3D" id="3.50.30.60">
    <property type="entry name" value="LD-carboxypeptidase A C-terminal domain-like"/>
    <property type="match status" value="1"/>
</dbReference>
<dbReference type="InterPro" id="IPR029062">
    <property type="entry name" value="Class_I_gatase-like"/>
</dbReference>
<evidence type="ECO:0000256" key="2">
    <source>
        <dbReference type="ARBA" id="ARBA00022645"/>
    </source>
</evidence>
<evidence type="ECO:0000256" key="4">
    <source>
        <dbReference type="ARBA" id="ARBA00022801"/>
    </source>
</evidence>
<evidence type="ECO:0000313" key="8">
    <source>
        <dbReference type="EMBL" id="MBD2318646.1"/>
    </source>
</evidence>
<keyword evidence="3" id="KW-0645">Protease</keyword>
<keyword evidence="5" id="KW-0720">Serine protease</keyword>
<dbReference type="CDD" id="cd07025">
    <property type="entry name" value="Peptidase_S66"/>
    <property type="match status" value="1"/>
</dbReference>
<dbReference type="SUPFAM" id="SSF52317">
    <property type="entry name" value="Class I glutamine amidotransferase-like"/>
    <property type="match status" value="1"/>
</dbReference>
<evidence type="ECO:0000313" key="9">
    <source>
        <dbReference type="Proteomes" id="UP000618445"/>
    </source>
</evidence>
<reference evidence="8 9" key="1">
    <citation type="journal article" date="2020" name="ISME J.">
        <title>Comparative genomics reveals insights into cyanobacterial evolution and habitat adaptation.</title>
        <authorList>
            <person name="Chen M.Y."/>
            <person name="Teng W.K."/>
            <person name="Zhao L."/>
            <person name="Hu C.X."/>
            <person name="Zhou Y.K."/>
            <person name="Han B.P."/>
            <person name="Song L.R."/>
            <person name="Shu W.S."/>
        </authorList>
    </citation>
    <scope>NUCLEOTIDE SEQUENCE [LARGE SCALE GENOMIC DNA]</scope>
    <source>
        <strain evidence="8 9">FACHB-1050</strain>
    </source>
</reference>
<dbReference type="PIRSF" id="PIRSF028757">
    <property type="entry name" value="LD-carboxypeptidase"/>
    <property type="match status" value="1"/>
</dbReference>
<sequence length="302" mass="33653">MHPTKFPSIITPSQKVRIIAPSGALREWERFEQGLKVWRDRGYELVIPEHLSQPWGYLAGTDEERCQQLIDAWNDPDSVAIACARGGYGSMRLLEKIDWQELSDRPKWLIGFSDITALLWGFAKHKGIGGLHAPVITTLAKEPERSQQQLFDWLEGKINAISLSGDGWNNGQATGVLLPANLTLATHIIGTNICPDLENVILAIEDVSEAPYRVDRMLTHWRCSGHLQKLKGIAIGRFSQAEVNTPSFTMEEVWRDRLTDLGIPIVMNLPFGHDGENAPLPVGCMAELDANQGTLTYSHPNT</sequence>
<dbReference type="PANTHER" id="PTHR30237:SF2">
    <property type="entry name" value="MUREIN TETRAPEPTIDE CARBOXYPEPTIDASE"/>
    <property type="match status" value="1"/>
</dbReference>
<name>A0ABR8CFX7_9CYAN</name>
<organism evidence="8 9">
    <name type="scientific">Phormidium tenue FACHB-1050</name>
    <dbReference type="NCBI Taxonomy" id="2692857"/>
    <lineage>
        <taxon>Bacteria</taxon>
        <taxon>Bacillati</taxon>
        <taxon>Cyanobacteriota</taxon>
        <taxon>Cyanophyceae</taxon>
        <taxon>Oscillatoriophycideae</taxon>
        <taxon>Oscillatoriales</taxon>
        <taxon>Oscillatoriaceae</taxon>
        <taxon>Phormidium</taxon>
    </lineage>
</organism>
<dbReference type="InterPro" id="IPR027478">
    <property type="entry name" value="LdcA_N"/>
</dbReference>
<protein>
    <submittedName>
        <fullName evidence="8">LD-carboxypeptidase</fullName>
    </submittedName>
</protein>
<evidence type="ECO:0000256" key="3">
    <source>
        <dbReference type="ARBA" id="ARBA00022670"/>
    </source>
</evidence>
<proteinExistence type="inferred from homology"/>
<feature type="domain" description="LD-carboxypeptidase C-terminal" evidence="7">
    <location>
        <begin position="174"/>
        <end position="288"/>
    </location>
</feature>
<keyword evidence="9" id="KW-1185">Reference proteome</keyword>
<feature type="domain" description="LD-carboxypeptidase N-terminal" evidence="6">
    <location>
        <begin position="16"/>
        <end position="132"/>
    </location>
</feature>
<dbReference type="Proteomes" id="UP000618445">
    <property type="component" value="Unassembled WGS sequence"/>
</dbReference>
<dbReference type="InterPro" id="IPR003507">
    <property type="entry name" value="S66_fam"/>
</dbReference>
<dbReference type="Gene3D" id="3.40.50.10740">
    <property type="entry name" value="Class I glutamine amidotransferase-like"/>
    <property type="match status" value="1"/>
</dbReference>
<evidence type="ECO:0000256" key="5">
    <source>
        <dbReference type="ARBA" id="ARBA00022825"/>
    </source>
</evidence>
<dbReference type="SUPFAM" id="SSF141986">
    <property type="entry name" value="LD-carboxypeptidase A C-terminal domain-like"/>
    <property type="match status" value="1"/>
</dbReference>
<dbReference type="Pfam" id="PF02016">
    <property type="entry name" value="Peptidase_S66"/>
    <property type="match status" value="1"/>
</dbReference>
<dbReference type="RefSeq" id="WP_190579828.1">
    <property type="nucleotide sequence ID" value="NZ_CAWPQU010000026.1"/>
</dbReference>
<accession>A0ABR8CFX7</accession>
<dbReference type="InterPro" id="IPR040449">
    <property type="entry name" value="Peptidase_S66_N"/>
</dbReference>
<comment type="similarity">
    <text evidence="1">Belongs to the peptidase S66 family.</text>
</comment>
<keyword evidence="4" id="KW-0378">Hydrolase</keyword>
<dbReference type="InterPro" id="IPR040921">
    <property type="entry name" value="Peptidase_S66C"/>
</dbReference>
<evidence type="ECO:0000256" key="1">
    <source>
        <dbReference type="ARBA" id="ARBA00010233"/>
    </source>
</evidence>
<comment type="caution">
    <text evidence="8">The sequence shown here is derived from an EMBL/GenBank/DDBJ whole genome shotgun (WGS) entry which is preliminary data.</text>
</comment>
<dbReference type="PANTHER" id="PTHR30237">
    <property type="entry name" value="MURAMOYLTETRAPEPTIDE CARBOXYPEPTIDASE"/>
    <property type="match status" value="1"/>
</dbReference>
<dbReference type="Pfam" id="PF17676">
    <property type="entry name" value="Peptidase_S66C"/>
    <property type="match status" value="1"/>
</dbReference>